<comment type="caution">
    <text evidence="1">The sequence shown here is derived from an EMBL/GenBank/DDBJ whole genome shotgun (WGS) entry which is preliminary data.</text>
</comment>
<sequence length="156" mass="16858">MGGGDTASPARDRQFQRLSRQTCFALLRTVAIGRVAWATPTGEVVVVPVNFAVDGEAVVFQTAAGGKLDAVREGRPLSFEADDMEPALQVGWSVLLTGMAEEVTAPDQVRRLRELPFAPWANLPDPVFVRLPAREVTGRRIRLHPGGVTVERVGGE</sequence>
<protein>
    <submittedName>
        <fullName evidence="1">Uncharacterized protein</fullName>
    </submittedName>
</protein>
<dbReference type="SUPFAM" id="SSF50475">
    <property type="entry name" value="FMN-binding split barrel"/>
    <property type="match status" value="1"/>
</dbReference>
<dbReference type="RefSeq" id="WP_066889567.1">
    <property type="nucleotide sequence ID" value="NZ_LAXD01000001.1"/>
</dbReference>
<organism evidence="1 2">
    <name type="scientific">Carbonactinospora thermoautotrophica</name>
    <dbReference type="NCBI Taxonomy" id="1469144"/>
    <lineage>
        <taxon>Bacteria</taxon>
        <taxon>Bacillati</taxon>
        <taxon>Actinomycetota</taxon>
        <taxon>Actinomycetes</taxon>
        <taxon>Kitasatosporales</taxon>
        <taxon>Carbonactinosporaceae</taxon>
        <taxon>Carbonactinospora</taxon>
    </lineage>
</organism>
<dbReference type="AlphaFoldDB" id="A0A132MXH4"/>
<reference evidence="2" key="1">
    <citation type="submission" date="2015-04" db="EMBL/GenBank/DDBJ databases">
        <title>Physiological reanalysis, assessment of diazotrophy, and genome sequences of multiple isolates of Streptomyces thermoautotrophicus.</title>
        <authorList>
            <person name="MacKellar D.C."/>
            <person name="Lieber L."/>
            <person name="Norman J."/>
            <person name="Bolger A."/>
            <person name="Tobin C."/>
            <person name="Murray J.W."/>
            <person name="Chang R."/>
            <person name="Ford T."/>
            <person name="Nguyen P.Q."/>
            <person name="Woodward J."/>
            <person name="Permingeat H."/>
            <person name="Joshi N.S."/>
            <person name="Silver P.A."/>
            <person name="Usadel B."/>
            <person name="Rutherford A.W."/>
            <person name="Friesen M."/>
            <person name="Prell J."/>
        </authorList>
    </citation>
    <scope>NUCLEOTIDE SEQUENCE [LARGE SCALE GENOMIC DNA]</scope>
    <source>
        <strain evidence="2">H1</strain>
    </source>
</reference>
<dbReference type="EMBL" id="LAXD01000001">
    <property type="protein sequence ID" value="KWX02514.1"/>
    <property type="molecule type" value="Genomic_DNA"/>
</dbReference>
<gene>
    <name evidence="1" type="ORF">LI90_3557</name>
</gene>
<dbReference type="Gene3D" id="2.30.110.10">
    <property type="entry name" value="Electron Transport, Fmn-binding Protein, Chain A"/>
    <property type="match status" value="1"/>
</dbReference>
<evidence type="ECO:0000313" key="1">
    <source>
        <dbReference type="EMBL" id="KWX02514.1"/>
    </source>
</evidence>
<dbReference type="Proteomes" id="UP000070188">
    <property type="component" value="Unassembled WGS sequence"/>
</dbReference>
<dbReference type="Pfam" id="PF12900">
    <property type="entry name" value="Pyridox_ox_2"/>
    <property type="match status" value="1"/>
</dbReference>
<dbReference type="InterPro" id="IPR024747">
    <property type="entry name" value="Pyridox_Oxase-rel"/>
</dbReference>
<name>A0A132MXH4_9ACTN</name>
<dbReference type="InterPro" id="IPR012349">
    <property type="entry name" value="Split_barrel_FMN-bd"/>
</dbReference>
<dbReference type="OrthoDB" id="7062584at2"/>
<accession>A0A132MXH4</accession>
<proteinExistence type="predicted"/>
<keyword evidence="2" id="KW-1185">Reference proteome</keyword>
<dbReference type="PATRIC" id="fig|1469144.10.peg.3818"/>
<evidence type="ECO:0000313" key="2">
    <source>
        <dbReference type="Proteomes" id="UP000070188"/>
    </source>
</evidence>